<dbReference type="AlphaFoldDB" id="A0A8H6Z3B1"/>
<dbReference type="Proteomes" id="UP000620124">
    <property type="component" value="Unassembled WGS sequence"/>
</dbReference>
<evidence type="ECO:0000256" key="1">
    <source>
        <dbReference type="SAM" id="MobiDB-lite"/>
    </source>
</evidence>
<proteinExistence type="predicted"/>
<name>A0A8H6Z3B1_9AGAR</name>
<evidence type="ECO:0000313" key="2">
    <source>
        <dbReference type="EMBL" id="KAF7368525.1"/>
    </source>
</evidence>
<feature type="compositionally biased region" description="Basic and acidic residues" evidence="1">
    <location>
        <begin position="56"/>
        <end position="69"/>
    </location>
</feature>
<dbReference type="EMBL" id="JACAZI010000002">
    <property type="protein sequence ID" value="KAF7368525.1"/>
    <property type="molecule type" value="Genomic_DNA"/>
</dbReference>
<organism evidence="2 3">
    <name type="scientific">Mycena venus</name>
    <dbReference type="NCBI Taxonomy" id="2733690"/>
    <lineage>
        <taxon>Eukaryota</taxon>
        <taxon>Fungi</taxon>
        <taxon>Dikarya</taxon>
        <taxon>Basidiomycota</taxon>
        <taxon>Agaricomycotina</taxon>
        <taxon>Agaricomycetes</taxon>
        <taxon>Agaricomycetidae</taxon>
        <taxon>Agaricales</taxon>
        <taxon>Marasmiineae</taxon>
        <taxon>Mycenaceae</taxon>
        <taxon>Mycena</taxon>
    </lineage>
</organism>
<evidence type="ECO:0000313" key="3">
    <source>
        <dbReference type="Proteomes" id="UP000620124"/>
    </source>
</evidence>
<protein>
    <submittedName>
        <fullName evidence="2">Uncharacterized protein</fullName>
    </submittedName>
</protein>
<gene>
    <name evidence="2" type="ORF">MVEN_00175800</name>
</gene>
<reference evidence="2" key="1">
    <citation type="submission" date="2020-05" db="EMBL/GenBank/DDBJ databases">
        <title>Mycena genomes resolve the evolution of fungal bioluminescence.</title>
        <authorList>
            <person name="Tsai I.J."/>
        </authorList>
    </citation>
    <scope>NUCLEOTIDE SEQUENCE</scope>
    <source>
        <strain evidence="2">CCC161011</strain>
    </source>
</reference>
<comment type="caution">
    <text evidence="2">The sequence shown here is derived from an EMBL/GenBank/DDBJ whole genome shotgun (WGS) entry which is preliminary data.</text>
</comment>
<sequence>MTHSTLYTLNYEIIERADYNVILHTGVTLSGRPLNRMRADEEIRSAIAILPPDPESEPRRTNNVEDSLKGGDTAETSTPDIVQSMPIGPTYINLAVYGGTGGSGGQAGEQAMSISQIPMQLK</sequence>
<feature type="region of interest" description="Disordered" evidence="1">
    <location>
        <begin position="50"/>
        <end position="84"/>
    </location>
</feature>
<accession>A0A8H6Z3B1</accession>
<keyword evidence="3" id="KW-1185">Reference proteome</keyword>